<dbReference type="AlphaFoldDB" id="A0A9N7JJR8"/>
<dbReference type="OrthoDB" id="258610at2"/>
<dbReference type="InterPro" id="IPR011330">
    <property type="entry name" value="Glyco_hydro/deAcase_b/a-brl"/>
</dbReference>
<feature type="domain" description="NodB homology" evidence="2">
    <location>
        <begin position="41"/>
        <end position="230"/>
    </location>
</feature>
<dbReference type="GO" id="GO:0005975">
    <property type="term" value="P:carbohydrate metabolic process"/>
    <property type="evidence" value="ECO:0007669"/>
    <property type="project" value="InterPro"/>
</dbReference>
<accession>A0A9N7JJR8</accession>
<reference evidence="4" key="2">
    <citation type="submission" date="2022-06" db="EMBL/GenBank/DDBJ databases">
        <authorList>
            <person name="Holder M.E."/>
            <person name="Ajami N.J."/>
            <person name="Petrosino J.F."/>
        </authorList>
    </citation>
    <scope>NUCLEOTIDE SEQUENCE</scope>
    <source>
        <strain evidence="4">RMA 8861</strain>
    </source>
</reference>
<feature type="transmembrane region" description="Helical" evidence="1">
    <location>
        <begin position="7"/>
        <end position="27"/>
    </location>
</feature>
<dbReference type="InterPro" id="IPR002509">
    <property type="entry name" value="NODB_dom"/>
</dbReference>
<gene>
    <name evidence="3" type="ORF">CP523_02970</name>
    <name evidence="4" type="ORF">NH397_11305</name>
</gene>
<sequence length="245" mass="28234">MKNKLNIFIFSLVFILFISYNICPNALTIHNENDNTESEEKIVYLTFDDGPGGKTTLKILDTLKEENVPATFFIIGEQIQGQENTILRMKNEGHSIGLHSFSHEKAKLYRGNEGFLKEMLEDQESLYKVTGEKYHILRFPFGCNNNTYKLNQSMIDLLHENNLRVYDWNTDSGDGANPNSSPETIIKKACSNKNQNKVILLMHCSYMHKNSAKALPNIIKYYKSEGYKFKAIDENTPELYKIMKK</sequence>
<dbReference type="KEGG" id="csep:CP523_02970"/>
<proteinExistence type="predicted"/>
<evidence type="ECO:0000256" key="1">
    <source>
        <dbReference type="SAM" id="Phobius"/>
    </source>
</evidence>
<dbReference type="SUPFAM" id="SSF88713">
    <property type="entry name" value="Glycoside hydrolase/deacetylase"/>
    <property type="match status" value="1"/>
</dbReference>
<dbReference type="EMBL" id="CP023671">
    <property type="protein sequence ID" value="AYE33499.1"/>
    <property type="molecule type" value="Genomic_DNA"/>
</dbReference>
<dbReference type="Proteomes" id="UP000280586">
    <property type="component" value="Chromosome"/>
</dbReference>
<organism evidence="3 5">
    <name type="scientific">Clostridium septicum</name>
    <dbReference type="NCBI Taxonomy" id="1504"/>
    <lineage>
        <taxon>Bacteria</taxon>
        <taxon>Bacillati</taxon>
        <taxon>Bacillota</taxon>
        <taxon>Clostridia</taxon>
        <taxon>Eubacteriales</taxon>
        <taxon>Clostridiaceae</taxon>
        <taxon>Clostridium</taxon>
    </lineage>
</organism>
<name>A0A9N7JJR8_CLOSE</name>
<dbReference type="CDD" id="cd10944">
    <property type="entry name" value="CE4_SmPgdA_like"/>
    <property type="match status" value="1"/>
</dbReference>
<dbReference type="Pfam" id="PF01522">
    <property type="entry name" value="Polysacc_deac_1"/>
    <property type="match status" value="1"/>
</dbReference>
<dbReference type="GO" id="GO:0016810">
    <property type="term" value="F:hydrolase activity, acting on carbon-nitrogen (but not peptide) bonds"/>
    <property type="evidence" value="ECO:0007669"/>
    <property type="project" value="InterPro"/>
</dbReference>
<evidence type="ECO:0000259" key="2">
    <source>
        <dbReference type="PROSITE" id="PS51677"/>
    </source>
</evidence>
<dbReference type="EMBL" id="CP099799">
    <property type="protein sequence ID" value="USS00077.1"/>
    <property type="molecule type" value="Genomic_DNA"/>
</dbReference>
<evidence type="ECO:0000313" key="5">
    <source>
        <dbReference type="Proteomes" id="UP000280586"/>
    </source>
</evidence>
<dbReference type="PROSITE" id="PS51677">
    <property type="entry name" value="NODB"/>
    <property type="match status" value="1"/>
</dbReference>
<dbReference type="GeneID" id="303559641"/>
<dbReference type="RefSeq" id="WP_066679184.1">
    <property type="nucleotide sequence ID" value="NZ_CABMIZ010000069.1"/>
</dbReference>
<dbReference type="PANTHER" id="PTHR10587:SF125">
    <property type="entry name" value="POLYSACCHARIDE DEACETYLASE YHEN-RELATED"/>
    <property type="match status" value="1"/>
</dbReference>
<dbReference type="Gene3D" id="3.20.20.370">
    <property type="entry name" value="Glycoside hydrolase/deacetylase"/>
    <property type="match status" value="1"/>
</dbReference>
<keyword evidence="1" id="KW-0472">Membrane</keyword>
<keyword evidence="1" id="KW-0812">Transmembrane</keyword>
<evidence type="ECO:0000313" key="4">
    <source>
        <dbReference type="EMBL" id="USS00077.1"/>
    </source>
</evidence>
<reference evidence="3 5" key="1">
    <citation type="submission" date="2017-09" db="EMBL/GenBank/DDBJ databases">
        <authorList>
            <person name="Thomas P."/>
            <person name="Seyboldt C."/>
        </authorList>
    </citation>
    <scope>NUCLEOTIDE SEQUENCE [LARGE SCALE GENOMIC DNA]</scope>
    <source>
        <strain evidence="3 5">DSM 7534</strain>
    </source>
</reference>
<dbReference type="PANTHER" id="PTHR10587">
    <property type="entry name" value="GLYCOSYL TRANSFERASE-RELATED"/>
    <property type="match status" value="1"/>
</dbReference>
<evidence type="ECO:0000313" key="6">
    <source>
        <dbReference type="Proteomes" id="UP001055437"/>
    </source>
</evidence>
<dbReference type="Proteomes" id="UP001055437">
    <property type="component" value="Chromosome"/>
</dbReference>
<dbReference type="InterPro" id="IPR050248">
    <property type="entry name" value="Polysacc_deacetylase_ArnD"/>
</dbReference>
<keyword evidence="1" id="KW-1133">Transmembrane helix</keyword>
<protein>
    <submittedName>
        <fullName evidence="3">Polysaccharide deacetylase</fullName>
    </submittedName>
</protein>
<keyword evidence="6" id="KW-1185">Reference proteome</keyword>
<evidence type="ECO:0000313" key="3">
    <source>
        <dbReference type="EMBL" id="AYE33499.1"/>
    </source>
</evidence>